<feature type="domain" description="Flagellar hook-associated protein FlgK helical" evidence="10">
    <location>
        <begin position="91"/>
        <end position="331"/>
    </location>
</feature>
<dbReference type="EMBL" id="BMYS01000021">
    <property type="protein sequence ID" value="GGW93828.1"/>
    <property type="molecule type" value="Genomic_DNA"/>
</dbReference>
<keyword evidence="5 7" id="KW-0964">Secreted</keyword>
<dbReference type="GO" id="GO:0005198">
    <property type="term" value="F:structural molecule activity"/>
    <property type="evidence" value="ECO:0007669"/>
    <property type="project" value="UniProtKB-UniRule"/>
</dbReference>
<evidence type="ECO:0000256" key="2">
    <source>
        <dbReference type="ARBA" id="ARBA00004613"/>
    </source>
</evidence>
<proteinExistence type="inferred from homology"/>
<dbReference type="GO" id="GO:0005576">
    <property type="term" value="C:extracellular region"/>
    <property type="evidence" value="ECO:0007669"/>
    <property type="project" value="UniProtKB-SubCell"/>
</dbReference>
<keyword evidence="11" id="KW-0282">Flagellum</keyword>
<organism evidence="11 12">
    <name type="scientific">Advenella faeciporci</name>
    <dbReference type="NCBI Taxonomy" id="797535"/>
    <lineage>
        <taxon>Bacteria</taxon>
        <taxon>Pseudomonadati</taxon>
        <taxon>Pseudomonadota</taxon>
        <taxon>Betaproteobacteria</taxon>
        <taxon>Burkholderiales</taxon>
        <taxon>Alcaligenaceae</taxon>
    </lineage>
</organism>
<keyword evidence="12" id="KW-1185">Reference proteome</keyword>
<dbReference type="Proteomes" id="UP000608345">
    <property type="component" value="Unassembled WGS sequence"/>
</dbReference>
<protein>
    <recommendedName>
        <fullName evidence="4 7">Flagellar hook-associated protein 1</fullName>
        <shortName evidence="7">HAP1</shortName>
    </recommendedName>
</protein>
<evidence type="ECO:0000313" key="11">
    <source>
        <dbReference type="EMBL" id="GGW93828.1"/>
    </source>
</evidence>
<comment type="subcellular location">
    <subcellularLocation>
        <location evidence="1 7">Bacterial flagellum</location>
    </subcellularLocation>
    <subcellularLocation>
        <location evidence="2 7">Secreted</location>
    </subcellularLocation>
</comment>
<name>A0A918JPF1_9BURK</name>
<dbReference type="InterPro" id="IPR049119">
    <property type="entry name" value="FlgK_D2-like"/>
</dbReference>
<dbReference type="Pfam" id="PF00460">
    <property type="entry name" value="Flg_bb_rod"/>
    <property type="match status" value="1"/>
</dbReference>
<dbReference type="GO" id="GO:0044780">
    <property type="term" value="P:bacterial-type flagellum assembly"/>
    <property type="evidence" value="ECO:0007669"/>
    <property type="project" value="InterPro"/>
</dbReference>
<evidence type="ECO:0000313" key="12">
    <source>
        <dbReference type="Proteomes" id="UP000608345"/>
    </source>
</evidence>
<reference evidence="11" key="2">
    <citation type="submission" date="2020-09" db="EMBL/GenBank/DDBJ databases">
        <authorList>
            <person name="Sun Q."/>
            <person name="Kim S."/>
        </authorList>
    </citation>
    <scope>NUCLEOTIDE SEQUENCE</scope>
    <source>
        <strain evidence="11">KCTC 23732</strain>
    </source>
</reference>
<keyword evidence="11" id="KW-0966">Cell projection</keyword>
<evidence type="ECO:0000256" key="5">
    <source>
        <dbReference type="ARBA" id="ARBA00022525"/>
    </source>
</evidence>
<comment type="caution">
    <text evidence="11">The sequence shown here is derived from an EMBL/GenBank/DDBJ whole genome shotgun (WGS) entry which is preliminary data.</text>
</comment>
<dbReference type="PRINTS" id="PR01005">
    <property type="entry name" value="FLGHOOKAP1"/>
</dbReference>
<dbReference type="GO" id="GO:0009424">
    <property type="term" value="C:bacterial-type flagellum hook"/>
    <property type="evidence" value="ECO:0007669"/>
    <property type="project" value="UniProtKB-UniRule"/>
</dbReference>
<dbReference type="Pfam" id="PF21158">
    <property type="entry name" value="flgK_1st_1"/>
    <property type="match status" value="1"/>
</dbReference>
<gene>
    <name evidence="7 11" type="primary">flgK</name>
    <name evidence="11" type="ORF">GCM10011450_24790</name>
</gene>
<keyword evidence="6 7" id="KW-0975">Bacterial flagellum</keyword>
<evidence type="ECO:0000256" key="6">
    <source>
        <dbReference type="ARBA" id="ARBA00023143"/>
    </source>
</evidence>
<sequence>MNLAKLGLTALNTAQARLTTTSHNINNYDTAGYTRQETLISTAGASSSGTGFFGRGVAVETVRRAYSSFLNSQLVNNESKGALLAAYGGQISQINNVLADRTVGIGPSIQSFFDGVNAVASNPADPASRQELLGRTQTVVTQFNELGHFLDQQRGEINSQIDNSVISINAHLSRISQLNQQIVQAKGVNPNHEPNDLLDQRDYEISQLNQIVNVNVVEQDNQVSISVGNGQQLLTQNKIYPLTTGPSAENPKNTVVYATIPVGRQGEVVKVELDETKITGGSLGGLLKYRRESLEVEQREVGQLATAFALSMNEANAKGLDLKGEPGQAFFNVPAPIATANSQNVGNVNLTASFQSDAAGKIQASDYAIYFDGNNYTVTRESDNHIIHTGTTLDGVAVDGMQLKMEGGVPSAGDRWALSAVAHSPVQISVAMTSADQIAAADAEGGVANGNNALDMAKLQSNKVLGGTKTFNESFSQIVNRVGVQAQQNEFMIASQNALTKQSYSSQQALSGVNLNEEYIKLEAAQEMFLVASRIIEVSSVLMDTILSLK</sequence>
<keyword evidence="11" id="KW-0969">Cilium</keyword>
<dbReference type="NCBIfam" id="TIGR02492">
    <property type="entry name" value="flgK_ends"/>
    <property type="match status" value="1"/>
</dbReference>
<dbReference type="RefSeq" id="WP_189385820.1">
    <property type="nucleotide sequence ID" value="NZ_BAABFY010000016.1"/>
</dbReference>
<dbReference type="InterPro" id="IPR053927">
    <property type="entry name" value="FlgK_helical"/>
</dbReference>
<reference evidence="11" key="1">
    <citation type="journal article" date="2014" name="Int. J. Syst. Evol. Microbiol.">
        <title>Complete genome sequence of Corynebacterium casei LMG S-19264T (=DSM 44701T), isolated from a smear-ripened cheese.</title>
        <authorList>
            <consortium name="US DOE Joint Genome Institute (JGI-PGF)"/>
            <person name="Walter F."/>
            <person name="Albersmeier A."/>
            <person name="Kalinowski J."/>
            <person name="Ruckert C."/>
        </authorList>
    </citation>
    <scope>NUCLEOTIDE SEQUENCE</scope>
    <source>
        <strain evidence="11">KCTC 23732</strain>
    </source>
</reference>
<dbReference type="Pfam" id="PF22638">
    <property type="entry name" value="FlgK_D1"/>
    <property type="match status" value="1"/>
</dbReference>
<feature type="domain" description="Flagellar hook-associated protein 1 D2-like" evidence="9">
    <location>
        <begin position="340"/>
        <end position="416"/>
    </location>
</feature>
<accession>A0A918JPF1</accession>
<evidence type="ECO:0000259" key="8">
    <source>
        <dbReference type="Pfam" id="PF00460"/>
    </source>
</evidence>
<evidence type="ECO:0000256" key="1">
    <source>
        <dbReference type="ARBA" id="ARBA00004365"/>
    </source>
</evidence>
<evidence type="ECO:0000256" key="3">
    <source>
        <dbReference type="ARBA" id="ARBA00009677"/>
    </source>
</evidence>
<dbReference type="PANTHER" id="PTHR30033">
    <property type="entry name" value="FLAGELLAR HOOK-ASSOCIATED PROTEIN 1"/>
    <property type="match status" value="1"/>
</dbReference>
<comment type="similarity">
    <text evidence="3 7">Belongs to the flagella basal body rod proteins family.</text>
</comment>
<dbReference type="InterPro" id="IPR002371">
    <property type="entry name" value="FlgK"/>
</dbReference>
<evidence type="ECO:0000259" key="10">
    <source>
        <dbReference type="Pfam" id="PF22638"/>
    </source>
</evidence>
<dbReference type="InterPro" id="IPR001444">
    <property type="entry name" value="Flag_bb_rod_N"/>
</dbReference>
<dbReference type="AlphaFoldDB" id="A0A918JPF1"/>
<dbReference type="PANTHER" id="PTHR30033:SF1">
    <property type="entry name" value="FLAGELLAR HOOK-ASSOCIATED PROTEIN 1"/>
    <property type="match status" value="1"/>
</dbReference>
<dbReference type="SUPFAM" id="SSF64518">
    <property type="entry name" value="Phase 1 flagellin"/>
    <property type="match status" value="1"/>
</dbReference>
<evidence type="ECO:0000259" key="9">
    <source>
        <dbReference type="Pfam" id="PF21158"/>
    </source>
</evidence>
<evidence type="ECO:0000256" key="7">
    <source>
        <dbReference type="RuleBase" id="RU362065"/>
    </source>
</evidence>
<evidence type="ECO:0000256" key="4">
    <source>
        <dbReference type="ARBA" id="ARBA00016244"/>
    </source>
</evidence>
<feature type="domain" description="Flagellar basal body rod protein N-terminal" evidence="8">
    <location>
        <begin position="8"/>
        <end position="34"/>
    </location>
</feature>